<dbReference type="Gene3D" id="1.10.1040.10">
    <property type="entry name" value="N-(1-d-carboxylethyl)-l-norvaline Dehydrogenase, domain 2"/>
    <property type="match status" value="1"/>
</dbReference>
<proteinExistence type="predicted"/>
<keyword evidence="6" id="KW-1185">Reference proteome</keyword>
<dbReference type="OrthoDB" id="23890at2157"/>
<evidence type="ECO:0000313" key="6">
    <source>
        <dbReference type="Proteomes" id="UP000323537"/>
    </source>
</evidence>
<dbReference type="Gene3D" id="3.40.50.720">
    <property type="entry name" value="NAD(P)-binding Rossmann-like Domain"/>
    <property type="match status" value="1"/>
</dbReference>
<dbReference type="PIRSF" id="PIRSF000103">
    <property type="entry name" value="HIBADH"/>
    <property type="match status" value="1"/>
</dbReference>
<dbReference type="SUPFAM" id="SSF48179">
    <property type="entry name" value="6-phosphogluconate dehydrogenase C-terminal domain-like"/>
    <property type="match status" value="1"/>
</dbReference>
<dbReference type="InterPro" id="IPR036291">
    <property type="entry name" value="NAD(P)-bd_dom_sf"/>
</dbReference>
<sequence>MTAIGLIGVGYIGKRLVDRLLDAEYRVTVFDVDDDQTAYATDRGARAASSPADLARESDVVVLTLPGSPEVEATMEGADGLLAELDPGDLLVDVSTTRPATSVACEELCAEAGVDFVEAPITGGSPREGYHVMAGGSEGSYERAAEVLDAIADDHVRVGPVPDATVFKLGLQMRYAGHHAVDAEVVEFVRDNGVDPTLLTDFLEFDLYEGYFTGEFDQGMEGLGTLAIWNKDLGYATDFAGERGTALPLTAVVREAYKATTRRVDDGDGHAAALVTYWMLLNDGEGRFTPGSA</sequence>
<feature type="domain" description="6-phosphogluconate dehydrogenase NADP-binding" evidence="3">
    <location>
        <begin position="4"/>
        <end position="156"/>
    </location>
</feature>
<dbReference type="GO" id="GO:0006574">
    <property type="term" value="P:L-valine catabolic process"/>
    <property type="evidence" value="ECO:0007669"/>
    <property type="project" value="TreeGrafter"/>
</dbReference>
<feature type="domain" description="3-hydroxyisobutyrate dehydrogenase-like NAD-binding" evidence="4">
    <location>
        <begin position="164"/>
        <end position="274"/>
    </location>
</feature>
<dbReference type="PANTHER" id="PTHR22981">
    <property type="entry name" value="3-HYDROXYISOBUTYRATE DEHYDROGENASE-RELATED"/>
    <property type="match status" value="1"/>
</dbReference>
<evidence type="ECO:0000259" key="4">
    <source>
        <dbReference type="Pfam" id="PF14833"/>
    </source>
</evidence>
<dbReference type="EMBL" id="FOPZ01000002">
    <property type="protein sequence ID" value="SFH38512.1"/>
    <property type="molecule type" value="Genomic_DNA"/>
</dbReference>
<evidence type="ECO:0000256" key="1">
    <source>
        <dbReference type="ARBA" id="ARBA00023002"/>
    </source>
</evidence>
<keyword evidence="2" id="KW-0520">NAD</keyword>
<dbReference type="InterPro" id="IPR008927">
    <property type="entry name" value="6-PGluconate_DH-like_C_sf"/>
</dbReference>
<evidence type="ECO:0000259" key="3">
    <source>
        <dbReference type="Pfam" id="PF03446"/>
    </source>
</evidence>
<dbReference type="Pfam" id="PF14833">
    <property type="entry name" value="NAD_binding_11"/>
    <property type="match status" value="1"/>
</dbReference>
<reference evidence="5 6" key="1">
    <citation type="submission" date="2016-10" db="EMBL/GenBank/DDBJ databases">
        <authorList>
            <person name="Varghese N."/>
            <person name="Submissions S."/>
        </authorList>
    </citation>
    <scope>NUCLEOTIDE SEQUENCE [LARGE SCALE GENOMIC DNA]</scope>
    <source>
        <strain evidence="5 6">CGMCC 1.6377</strain>
    </source>
</reference>
<dbReference type="SUPFAM" id="SSF51735">
    <property type="entry name" value="NAD(P)-binding Rossmann-fold domains"/>
    <property type="match status" value="1"/>
</dbReference>
<dbReference type="InterPro" id="IPR015815">
    <property type="entry name" value="HIBADH-related"/>
</dbReference>
<name>A0A1I2ZKV9_9EURY</name>
<dbReference type="GO" id="GO:0008442">
    <property type="term" value="F:3-hydroxyisobutyrate dehydrogenase activity"/>
    <property type="evidence" value="ECO:0007669"/>
    <property type="project" value="TreeGrafter"/>
</dbReference>
<dbReference type="AlphaFoldDB" id="A0A1I2ZKV9"/>
<protein>
    <submittedName>
        <fullName evidence="5">2-hydroxy-3-oxopropionate reductase</fullName>
    </submittedName>
</protein>
<organism evidence="5 6">
    <name type="scientific">Halorubrum aquaticum</name>
    <dbReference type="NCBI Taxonomy" id="387340"/>
    <lineage>
        <taxon>Archaea</taxon>
        <taxon>Methanobacteriati</taxon>
        <taxon>Methanobacteriota</taxon>
        <taxon>Stenosarchaea group</taxon>
        <taxon>Halobacteria</taxon>
        <taxon>Halobacteriales</taxon>
        <taxon>Haloferacaceae</taxon>
        <taxon>Halorubrum</taxon>
    </lineage>
</organism>
<accession>A0A1I2ZKV9</accession>
<dbReference type="GO" id="GO:0051287">
    <property type="term" value="F:NAD binding"/>
    <property type="evidence" value="ECO:0007669"/>
    <property type="project" value="InterPro"/>
</dbReference>
<dbReference type="InterPro" id="IPR013328">
    <property type="entry name" value="6PGD_dom2"/>
</dbReference>
<dbReference type="InterPro" id="IPR029154">
    <property type="entry name" value="HIBADH-like_NADP-bd"/>
</dbReference>
<dbReference type="RefSeq" id="WP_149783381.1">
    <property type="nucleotide sequence ID" value="NZ_BAAADP010000005.1"/>
</dbReference>
<dbReference type="InterPro" id="IPR006115">
    <property type="entry name" value="6PGDH_NADP-bd"/>
</dbReference>
<evidence type="ECO:0000313" key="5">
    <source>
        <dbReference type="EMBL" id="SFH38512.1"/>
    </source>
</evidence>
<keyword evidence="1" id="KW-0560">Oxidoreductase</keyword>
<dbReference type="PANTHER" id="PTHR22981:SF84">
    <property type="entry name" value="3-HYDROXYISOBUTYRATE DEHYDROGENASE"/>
    <property type="match status" value="1"/>
</dbReference>
<gene>
    <name evidence="5" type="ORF">SAMN04488066_102232</name>
</gene>
<evidence type="ECO:0000256" key="2">
    <source>
        <dbReference type="ARBA" id="ARBA00023027"/>
    </source>
</evidence>
<dbReference type="Proteomes" id="UP000323537">
    <property type="component" value="Unassembled WGS sequence"/>
</dbReference>
<dbReference type="GO" id="GO:0050661">
    <property type="term" value="F:NADP binding"/>
    <property type="evidence" value="ECO:0007669"/>
    <property type="project" value="InterPro"/>
</dbReference>
<dbReference type="Pfam" id="PF03446">
    <property type="entry name" value="NAD_binding_2"/>
    <property type="match status" value="1"/>
</dbReference>